<dbReference type="AlphaFoldDB" id="A0AA40KJI7"/>
<dbReference type="Proteomes" id="UP001177670">
    <property type="component" value="Unassembled WGS sequence"/>
</dbReference>
<evidence type="ECO:0000313" key="2">
    <source>
        <dbReference type="Proteomes" id="UP001177670"/>
    </source>
</evidence>
<dbReference type="EMBL" id="JAHYIQ010000022">
    <property type="protein sequence ID" value="KAK1122740.1"/>
    <property type="molecule type" value="Genomic_DNA"/>
</dbReference>
<protein>
    <submittedName>
        <fullName evidence="1">Uncharacterized protein</fullName>
    </submittedName>
</protein>
<accession>A0AA40KJI7</accession>
<keyword evidence="2" id="KW-1185">Reference proteome</keyword>
<comment type="caution">
    <text evidence="1">The sequence shown here is derived from an EMBL/GenBank/DDBJ whole genome shotgun (WGS) entry which is preliminary data.</text>
</comment>
<sequence>MAVETLHASAARIADSRTRISRSNSVACTVKSESCGAAAGSSREYPRRDQHLGENVTSSSSIYKYPDLGICLSVETGITMANSICLNLQLRAPLRRQESSQRALFTRKLVRDTCSLFLSLQEPSLKTQLPSSEHSNFIPRYSAEGITFARPLDHYSYLL</sequence>
<proteinExistence type="predicted"/>
<reference evidence="1" key="1">
    <citation type="submission" date="2021-10" db="EMBL/GenBank/DDBJ databases">
        <title>Melipona bicolor Genome sequencing and assembly.</title>
        <authorList>
            <person name="Araujo N.S."/>
            <person name="Arias M.C."/>
        </authorList>
    </citation>
    <scope>NUCLEOTIDE SEQUENCE</scope>
    <source>
        <strain evidence="1">USP_2M_L1-L4_2017</strain>
        <tissue evidence="1">Whole body</tissue>
    </source>
</reference>
<name>A0AA40KJI7_9HYME</name>
<evidence type="ECO:0000313" key="1">
    <source>
        <dbReference type="EMBL" id="KAK1122740.1"/>
    </source>
</evidence>
<gene>
    <name evidence="1" type="ORF">K0M31_009182</name>
</gene>
<organism evidence="1 2">
    <name type="scientific">Melipona bicolor</name>
    <dbReference type="NCBI Taxonomy" id="60889"/>
    <lineage>
        <taxon>Eukaryota</taxon>
        <taxon>Metazoa</taxon>
        <taxon>Ecdysozoa</taxon>
        <taxon>Arthropoda</taxon>
        <taxon>Hexapoda</taxon>
        <taxon>Insecta</taxon>
        <taxon>Pterygota</taxon>
        <taxon>Neoptera</taxon>
        <taxon>Endopterygota</taxon>
        <taxon>Hymenoptera</taxon>
        <taxon>Apocrita</taxon>
        <taxon>Aculeata</taxon>
        <taxon>Apoidea</taxon>
        <taxon>Anthophila</taxon>
        <taxon>Apidae</taxon>
        <taxon>Melipona</taxon>
    </lineage>
</organism>